<dbReference type="Pfam" id="PF13455">
    <property type="entry name" value="MUG113"/>
    <property type="match status" value="1"/>
</dbReference>
<name>A0A1G6KK11_9GAMM</name>
<proteinExistence type="predicted"/>
<sequence length="403" mass="44932">MSNSDLDELAAELAEFAPPEAKGGRPASEERVIAGFEEIQRFTEKHGRVPQHGEDRDIFERLYAVRLDRLRALPDCRALLESLDHQGLLAGAPAVVVSADEAIDIDDLAAELAGVAEADDITVLRHVRTSADKRAAEEIADRKPCEDFEAFKPLFERVATEVKTGLRQSQPIEAGRRAIEAGDFFVLDGITLYVAEVGEPLKTTAGEVDRRLRLIFSNGTESNLLLRSLQRAFYNDPAARRLASPESGQLSFGGELEADDVESGTIYVLRSLSDHPYVAQHRDIIHKMGVTGGRVETRIANAEHDSTYLLAKVEVVATYKLAGINRTRMENLFHRLFAPARLNITINDRFGHPVQPEEWFLVPLHVIDEAVQRIRDGSITEFIYDPKTARLVGYARTHYKDEP</sequence>
<accession>A0A1G6KK11</accession>
<dbReference type="Proteomes" id="UP000199467">
    <property type="component" value="Unassembled WGS sequence"/>
</dbReference>
<protein>
    <submittedName>
        <fullName evidence="1">T5orf172 domain-containing protein</fullName>
    </submittedName>
</protein>
<evidence type="ECO:0000313" key="1">
    <source>
        <dbReference type="EMBL" id="SDC31370.1"/>
    </source>
</evidence>
<dbReference type="AlphaFoldDB" id="A0A1G6KK11"/>
<dbReference type="EMBL" id="FMZQ01000002">
    <property type="protein sequence ID" value="SDC31370.1"/>
    <property type="molecule type" value="Genomic_DNA"/>
</dbReference>
<keyword evidence="2" id="KW-1185">Reference proteome</keyword>
<evidence type="ECO:0000313" key="2">
    <source>
        <dbReference type="Proteomes" id="UP000199467"/>
    </source>
</evidence>
<dbReference type="RefSeq" id="WP_090336150.1">
    <property type="nucleotide sequence ID" value="NZ_FMZQ01000002.1"/>
</dbReference>
<dbReference type="InterPro" id="IPR018306">
    <property type="entry name" value="Phage_T5_Orf172_DNA-bd"/>
</dbReference>
<reference evidence="2" key="1">
    <citation type="submission" date="2016-10" db="EMBL/GenBank/DDBJ databases">
        <authorList>
            <person name="Varghese N."/>
            <person name="Submissions S."/>
        </authorList>
    </citation>
    <scope>NUCLEOTIDE SEQUENCE [LARGE SCALE GENOMIC DNA]</scope>
    <source>
        <strain evidence="2">DSM 26382</strain>
    </source>
</reference>
<organism evidence="1 2">
    <name type="scientific">Ectopseudomonas chengduensis</name>
    <dbReference type="NCBI Taxonomy" id="489632"/>
    <lineage>
        <taxon>Bacteria</taxon>
        <taxon>Pseudomonadati</taxon>
        <taxon>Pseudomonadota</taxon>
        <taxon>Gammaproteobacteria</taxon>
        <taxon>Pseudomonadales</taxon>
        <taxon>Pseudomonadaceae</taxon>
        <taxon>Ectopseudomonas</taxon>
    </lineage>
</organism>
<dbReference type="SMART" id="SM00974">
    <property type="entry name" value="T5orf172"/>
    <property type="match status" value="1"/>
</dbReference>
<gene>
    <name evidence="1" type="ORF">SAMN05216576_10285</name>
</gene>